<dbReference type="Proteomes" id="UP001652621">
    <property type="component" value="Unplaced"/>
</dbReference>
<keyword evidence="11" id="KW-0464">Manganese</keyword>
<dbReference type="InterPro" id="IPR046906">
    <property type="entry name" value="Mab-21_HhH/H2TH-like"/>
</dbReference>
<feature type="domain" description="Mab-21-like nucleotidyltransferase" evidence="12">
    <location>
        <begin position="68"/>
        <end position="199"/>
    </location>
</feature>
<dbReference type="EnsemblMetazoa" id="MDOA016870-RA">
    <property type="protein sequence ID" value="MDOA016870-PA"/>
    <property type="gene ID" value="MDOA016870"/>
</dbReference>
<evidence type="ECO:0000256" key="8">
    <source>
        <dbReference type="ARBA" id="ARBA00022840"/>
    </source>
</evidence>
<evidence type="ECO:0000256" key="6">
    <source>
        <dbReference type="ARBA" id="ARBA00022723"/>
    </source>
</evidence>
<dbReference type="Gene3D" id="3.30.460.90">
    <property type="match status" value="1"/>
</dbReference>
<gene>
    <name evidence="14" type="primary">105261793</name>
    <name evidence="16" type="synonym">LOC105261793</name>
</gene>
<feature type="domain" description="Mab-21-like HhH/H2TH-like" evidence="13">
    <location>
        <begin position="252"/>
        <end position="340"/>
    </location>
</feature>
<evidence type="ECO:0000256" key="3">
    <source>
        <dbReference type="ARBA" id="ARBA00008307"/>
    </source>
</evidence>
<keyword evidence="4" id="KW-0808">Transferase</keyword>
<comment type="cofactor">
    <cofactor evidence="2">
        <name>Mg(2+)</name>
        <dbReference type="ChEBI" id="CHEBI:18420"/>
    </cofactor>
</comment>
<comment type="similarity">
    <text evidence="3">Belongs to the mab-21 family.</text>
</comment>
<dbReference type="GO" id="GO:0046872">
    <property type="term" value="F:metal ion binding"/>
    <property type="evidence" value="ECO:0007669"/>
    <property type="project" value="UniProtKB-KW"/>
</dbReference>
<dbReference type="PANTHER" id="PTHR10656">
    <property type="entry name" value="CELL FATE DETERMINING PROTEIN MAB21-RELATED"/>
    <property type="match status" value="1"/>
</dbReference>
<dbReference type="RefSeq" id="XP_011292450.1">
    <property type="nucleotide sequence ID" value="XM_011294148.2"/>
</dbReference>
<keyword evidence="15" id="KW-1185">Reference proteome</keyword>
<evidence type="ECO:0000259" key="12">
    <source>
        <dbReference type="Pfam" id="PF03281"/>
    </source>
</evidence>
<evidence type="ECO:0000256" key="10">
    <source>
        <dbReference type="ARBA" id="ARBA00023134"/>
    </source>
</evidence>
<dbReference type="Pfam" id="PF20266">
    <property type="entry name" value="Mab-21_C"/>
    <property type="match status" value="1"/>
</dbReference>
<evidence type="ECO:0000256" key="11">
    <source>
        <dbReference type="ARBA" id="ARBA00023211"/>
    </source>
</evidence>
<dbReference type="OrthoDB" id="6054650at2759"/>
<evidence type="ECO:0000256" key="1">
    <source>
        <dbReference type="ARBA" id="ARBA00001936"/>
    </source>
</evidence>
<evidence type="ECO:0000256" key="5">
    <source>
        <dbReference type="ARBA" id="ARBA00022695"/>
    </source>
</evidence>
<keyword evidence="7" id="KW-0547">Nucleotide-binding</keyword>
<keyword evidence="9" id="KW-0460">Magnesium</keyword>
<evidence type="ECO:0000256" key="4">
    <source>
        <dbReference type="ARBA" id="ARBA00022679"/>
    </source>
</evidence>
<name>A0A1I8NL27_MUSDO</name>
<dbReference type="InterPro" id="IPR024810">
    <property type="entry name" value="MAB21L/cGLR"/>
</dbReference>
<keyword evidence="6" id="KW-0479">Metal-binding</keyword>
<evidence type="ECO:0000259" key="13">
    <source>
        <dbReference type="Pfam" id="PF20266"/>
    </source>
</evidence>
<dbReference type="Gene3D" id="1.10.1410.40">
    <property type="match status" value="1"/>
</dbReference>
<dbReference type="VEuPathDB" id="VectorBase:MDOA016870"/>
<dbReference type="SMART" id="SM01265">
    <property type="entry name" value="Mab-21"/>
    <property type="match status" value="1"/>
</dbReference>
<dbReference type="Pfam" id="PF03281">
    <property type="entry name" value="Mab-21"/>
    <property type="match status" value="1"/>
</dbReference>
<sequence length="367" mass="43320">MSTFEQHLLDIDDAIGPEVEERNTHLKLKQKVTEWLIEEMRRADTVFDKLCVGLSPYAGNNDWNGDFKSNEFEVICVLEFPYAMQIGLDNDRRGFVHLDMYDVLNKLANDSKSDDVFILLSNLVSLETAYLQRQALQNWISQVINKALDSMHNYPYKVAYNRCEYAHILSVFERTTTVRMIAIDFRPVIAFGKVNWMKTYAKTIKNKYYYSWYALPIESSLPADNHTHEYTFLMINPMAENELLWSNESLKVVFRLLCSLRDNYGLHELRDYMITNTLFWLVKKSSGLLNGPTRDIFIDALLRLNKFFDDANMPSFWVVECNLLDVFTKVDIQLYKKKFQRIYTQFVSYRKTKQLPLDRVLEHFFVK</sequence>
<comment type="cofactor">
    <cofactor evidence="1">
        <name>Mn(2+)</name>
        <dbReference type="ChEBI" id="CHEBI:29035"/>
    </cofactor>
</comment>
<protein>
    <submittedName>
        <fullName evidence="16">Uncharacterized protein LOC105261793</fullName>
    </submittedName>
</protein>
<accession>A0A1I8NL27</accession>
<evidence type="ECO:0000313" key="14">
    <source>
        <dbReference type="EnsemblMetazoa" id="MDOA016870-PA"/>
    </source>
</evidence>
<keyword evidence="10" id="KW-0342">GTP-binding</keyword>
<evidence type="ECO:0000256" key="7">
    <source>
        <dbReference type="ARBA" id="ARBA00022741"/>
    </source>
</evidence>
<dbReference type="GO" id="GO:0005525">
    <property type="term" value="F:GTP binding"/>
    <property type="evidence" value="ECO:0007669"/>
    <property type="project" value="UniProtKB-KW"/>
</dbReference>
<dbReference type="KEGG" id="mde:105261793"/>
<organism evidence="14">
    <name type="scientific">Musca domestica</name>
    <name type="common">House fly</name>
    <dbReference type="NCBI Taxonomy" id="7370"/>
    <lineage>
        <taxon>Eukaryota</taxon>
        <taxon>Metazoa</taxon>
        <taxon>Ecdysozoa</taxon>
        <taxon>Arthropoda</taxon>
        <taxon>Hexapoda</taxon>
        <taxon>Insecta</taxon>
        <taxon>Pterygota</taxon>
        <taxon>Neoptera</taxon>
        <taxon>Endopterygota</taxon>
        <taxon>Diptera</taxon>
        <taxon>Brachycera</taxon>
        <taxon>Muscomorpha</taxon>
        <taxon>Muscoidea</taxon>
        <taxon>Muscidae</taxon>
        <taxon>Musca</taxon>
    </lineage>
</organism>
<reference evidence="14" key="1">
    <citation type="submission" date="2020-05" db="UniProtKB">
        <authorList>
            <consortium name="EnsemblMetazoa"/>
        </authorList>
    </citation>
    <scope>IDENTIFICATION</scope>
    <source>
        <strain evidence="14">Aabys</strain>
    </source>
</reference>
<dbReference type="GO" id="GO:0005524">
    <property type="term" value="F:ATP binding"/>
    <property type="evidence" value="ECO:0007669"/>
    <property type="project" value="UniProtKB-KW"/>
</dbReference>
<dbReference type="GeneID" id="105261793"/>
<keyword evidence="5" id="KW-0548">Nucleotidyltransferase</keyword>
<dbReference type="GO" id="GO:0016779">
    <property type="term" value="F:nucleotidyltransferase activity"/>
    <property type="evidence" value="ECO:0007669"/>
    <property type="project" value="UniProtKB-KW"/>
</dbReference>
<reference evidence="16" key="2">
    <citation type="submission" date="2025-04" db="UniProtKB">
        <authorList>
            <consortium name="RefSeq"/>
        </authorList>
    </citation>
    <scope>IDENTIFICATION</scope>
    <source>
        <strain evidence="16">Aabys</strain>
    </source>
</reference>
<dbReference type="AlphaFoldDB" id="A0A1I8NL27"/>
<evidence type="ECO:0000256" key="9">
    <source>
        <dbReference type="ARBA" id="ARBA00022842"/>
    </source>
</evidence>
<keyword evidence="8" id="KW-0067">ATP-binding</keyword>
<evidence type="ECO:0000256" key="2">
    <source>
        <dbReference type="ARBA" id="ARBA00001946"/>
    </source>
</evidence>
<proteinExistence type="inferred from homology"/>
<evidence type="ECO:0000313" key="15">
    <source>
        <dbReference type="Proteomes" id="UP001652621"/>
    </source>
</evidence>
<evidence type="ECO:0000313" key="16">
    <source>
        <dbReference type="RefSeq" id="XP_011292450.1"/>
    </source>
</evidence>
<dbReference type="InterPro" id="IPR046903">
    <property type="entry name" value="Mab-21-like_nuc_Trfase"/>
</dbReference>
<dbReference type="VEuPathDB" id="VectorBase:MDOMA2_012400"/>
<dbReference type="PANTHER" id="PTHR10656:SF42">
    <property type="entry name" value="CYCLIC GMP-AMP SYNTHASE-LIKE PROTEIN-RELATED"/>
    <property type="match status" value="1"/>
</dbReference>